<evidence type="ECO:0000313" key="2">
    <source>
        <dbReference type="Proteomes" id="UP001652581"/>
    </source>
</evidence>
<feature type="compositionally biased region" description="Basic residues" evidence="1">
    <location>
        <begin position="411"/>
        <end position="423"/>
    </location>
</feature>
<organism evidence="2 3">
    <name type="scientific">Vicugna pacos</name>
    <name type="common">Alpaca</name>
    <name type="synonym">Lama pacos</name>
    <dbReference type="NCBI Taxonomy" id="30538"/>
    <lineage>
        <taxon>Eukaryota</taxon>
        <taxon>Metazoa</taxon>
        <taxon>Chordata</taxon>
        <taxon>Craniata</taxon>
        <taxon>Vertebrata</taxon>
        <taxon>Euteleostomi</taxon>
        <taxon>Mammalia</taxon>
        <taxon>Eutheria</taxon>
        <taxon>Laurasiatheria</taxon>
        <taxon>Artiodactyla</taxon>
        <taxon>Tylopoda</taxon>
        <taxon>Camelidae</taxon>
        <taxon>Vicugna</taxon>
    </lineage>
</organism>
<feature type="compositionally biased region" description="Basic and acidic residues" evidence="1">
    <location>
        <begin position="78"/>
        <end position="93"/>
    </location>
</feature>
<dbReference type="InParanoid" id="A0A6J3ACW9"/>
<feature type="region of interest" description="Disordered" evidence="1">
    <location>
        <begin position="1"/>
        <end position="97"/>
    </location>
</feature>
<name>A0A6J3ACW9_VICPA</name>
<gene>
    <name evidence="3" type="primary">LOC107035309</name>
</gene>
<feature type="compositionally biased region" description="Low complexity" evidence="1">
    <location>
        <begin position="25"/>
        <end position="35"/>
    </location>
</feature>
<dbReference type="KEGG" id="vpc:107035309"/>
<evidence type="ECO:0000256" key="1">
    <source>
        <dbReference type="SAM" id="MobiDB-lite"/>
    </source>
</evidence>
<dbReference type="PANTHER" id="PTHR31866:SF1">
    <property type="entry name" value="GENE 4779-RELATED"/>
    <property type="match status" value="1"/>
</dbReference>
<feature type="compositionally biased region" description="Basic and acidic residues" evidence="1">
    <location>
        <begin position="230"/>
        <end position="250"/>
    </location>
</feature>
<dbReference type="RefSeq" id="XP_031531062.2">
    <property type="nucleotide sequence ID" value="XM_031675202.2"/>
</dbReference>
<reference evidence="3" key="1">
    <citation type="submission" date="2025-08" db="UniProtKB">
        <authorList>
            <consortium name="RefSeq"/>
        </authorList>
    </citation>
    <scope>IDENTIFICATION</scope>
</reference>
<dbReference type="GeneID" id="107035309"/>
<feature type="compositionally biased region" description="Polar residues" evidence="1">
    <location>
        <begin position="430"/>
        <end position="439"/>
    </location>
</feature>
<sequence length="514" mass="54052">MSSPDKVSVSKAGFGPEGGERDGVRQAGPRAQGRPAPGPNPGAPRIGQGEGGGGFADPEGFESERVVLEAGGPVLWGREGRHGSSADDKGDDRDLADESAAAILQQLTDRDVLGARRYPSLVSSAAKESRLWAGPKAAPGGRGAAAQSCGEAQPAVAGPLPPDGAEGGRTWGAPRRGTKSRMKAAADRPRSVMKGLVGLPSDTESSDEFSELQPIRVSICLKEGGQVKPRSSEDPGDTARHSTLQVREHFLPSAPQGLTSVVERQDAGELEMSSPKKMQSVLRGKVGSRPYLGGAAAGSSLPQATPRRKGVPEKKSLQGISNLALGRIFPPWGQRVSAAPVEPATFPPITGIPLLGRSKRDSSVPSGTKQPKHSGTGKKSVTWKATVSEPAVAGEDKDPNRDPAAKGQLPTHRRGRSFSRRHRGESSRGNLNTRASQDPGSLEPLARNQGDDMPRGPAPPGDQEPLDQPPRPERQQQAPGAQGCPRCPVLQRKIDSLKEQLAAMENLAYKFQIL</sequence>
<dbReference type="Pfam" id="PF15483">
    <property type="entry name" value="DUF4641"/>
    <property type="match status" value="1"/>
</dbReference>
<dbReference type="AlphaFoldDB" id="A0A6J3ACW9"/>
<feature type="compositionally biased region" description="Basic and acidic residues" evidence="1">
    <location>
        <begin position="394"/>
        <end position="404"/>
    </location>
</feature>
<feature type="region of interest" description="Disordered" evidence="1">
    <location>
        <begin position="345"/>
        <end position="487"/>
    </location>
</feature>
<dbReference type="InterPro" id="IPR027822">
    <property type="entry name" value="DUF4641"/>
</dbReference>
<feature type="region of interest" description="Disordered" evidence="1">
    <location>
        <begin position="222"/>
        <end position="320"/>
    </location>
</feature>
<dbReference type="Proteomes" id="UP001652581">
    <property type="component" value="Chromosome X"/>
</dbReference>
<dbReference type="PANTHER" id="PTHR31866">
    <property type="entry name" value="GENE 4779-RELATED"/>
    <property type="match status" value="1"/>
</dbReference>
<accession>A0A6J3ACW9</accession>
<keyword evidence="2" id="KW-1185">Reference proteome</keyword>
<feature type="region of interest" description="Disordered" evidence="1">
    <location>
        <begin position="124"/>
        <end position="210"/>
    </location>
</feature>
<proteinExistence type="predicted"/>
<protein>
    <submittedName>
        <fullName evidence="3">Uncharacterized protein CXorf49 homolog</fullName>
    </submittedName>
</protein>
<evidence type="ECO:0000313" key="3">
    <source>
        <dbReference type="RefSeq" id="XP_031531062.2"/>
    </source>
</evidence>